<dbReference type="OrthoDB" id="5456598at2"/>
<dbReference type="Proteomes" id="UP000269883">
    <property type="component" value="Chromosome"/>
</dbReference>
<feature type="chain" id="PRO_5016310333" evidence="5">
    <location>
        <begin position="24"/>
        <end position="280"/>
    </location>
</feature>
<dbReference type="RefSeq" id="WP_126380834.1">
    <property type="nucleotide sequence ID" value="NZ_AP017378.1"/>
</dbReference>
<dbReference type="KEGG" id="dfl:DFE_3098"/>
<evidence type="ECO:0000256" key="1">
    <source>
        <dbReference type="ARBA" id="ARBA00004196"/>
    </source>
</evidence>
<dbReference type="GO" id="GO:0046872">
    <property type="term" value="F:metal ion binding"/>
    <property type="evidence" value="ECO:0007669"/>
    <property type="project" value="UniProtKB-KW"/>
</dbReference>
<dbReference type="Gene3D" id="3.40.50.1980">
    <property type="entry name" value="Nitrogenase molybdenum iron protein domain"/>
    <property type="match status" value="1"/>
</dbReference>
<organism evidence="6 7">
    <name type="scientific">Desulfovibrio ferrophilus</name>
    <dbReference type="NCBI Taxonomy" id="241368"/>
    <lineage>
        <taxon>Bacteria</taxon>
        <taxon>Pseudomonadati</taxon>
        <taxon>Thermodesulfobacteriota</taxon>
        <taxon>Desulfovibrionia</taxon>
        <taxon>Desulfovibrionales</taxon>
        <taxon>Desulfovibrionaceae</taxon>
        <taxon>Desulfovibrio</taxon>
    </lineage>
</organism>
<evidence type="ECO:0000256" key="5">
    <source>
        <dbReference type="SAM" id="SignalP"/>
    </source>
</evidence>
<dbReference type="PANTHER" id="PTHR42953:SF1">
    <property type="entry name" value="METAL-BINDING PROTEIN HI_0362-RELATED"/>
    <property type="match status" value="1"/>
</dbReference>
<evidence type="ECO:0000313" key="7">
    <source>
        <dbReference type="Proteomes" id="UP000269883"/>
    </source>
</evidence>
<protein>
    <submittedName>
        <fullName evidence="6">ABC-type metal ion transporter, periplasmic subunit</fullName>
    </submittedName>
</protein>
<name>A0A2Z6B2R4_9BACT</name>
<dbReference type="GO" id="GO:0030313">
    <property type="term" value="C:cell envelope"/>
    <property type="evidence" value="ECO:0007669"/>
    <property type="project" value="UniProtKB-SubCell"/>
</dbReference>
<evidence type="ECO:0000313" key="6">
    <source>
        <dbReference type="EMBL" id="BBD09824.1"/>
    </source>
</evidence>
<accession>A0A2Z6B2R4</accession>
<reference evidence="6 7" key="1">
    <citation type="journal article" date="2018" name="Sci. Adv.">
        <title>Multi-heme cytochromes provide a pathway for survival in energy-limited environments.</title>
        <authorList>
            <person name="Deng X."/>
            <person name="Dohmae N."/>
            <person name="Nealson K.H."/>
            <person name="Hashimoto K."/>
            <person name="Okamoto A."/>
        </authorList>
    </citation>
    <scope>NUCLEOTIDE SEQUENCE [LARGE SCALE GENOMIC DNA]</scope>
    <source>
        <strain evidence="6 7">IS5</strain>
    </source>
</reference>
<dbReference type="EMBL" id="AP017378">
    <property type="protein sequence ID" value="BBD09824.1"/>
    <property type="molecule type" value="Genomic_DNA"/>
</dbReference>
<dbReference type="PANTHER" id="PTHR42953">
    <property type="entry name" value="HIGH-AFFINITY ZINC UPTAKE SYSTEM PROTEIN ZNUA-RELATED"/>
    <property type="match status" value="1"/>
</dbReference>
<evidence type="ECO:0000256" key="4">
    <source>
        <dbReference type="ARBA" id="ARBA00022729"/>
    </source>
</evidence>
<evidence type="ECO:0000256" key="2">
    <source>
        <dbReference type="ARBA" id="ARBA00022448"/>
    </source>
</evidence>
<proteinExistence type="predicted"/>
<dbReference type="InterPro" id="IPR050492">
    <property type="entry name" value="Bact_metal-bind_prot9"/>
</dbReference>
<gene>
    <name evidence="6" type="ORF">DFE_3098</name>
</gene>
<evidence type="ECO:0000256" key="3">
    <source>
        <dbReference type="ARBA" id="ARBA00022723"/>
    </source>
</evidence>
<keyword evidence="4 5" id="KW-0732">Signal</keyword>
<dbReference type="GO" id="GO:0030001">
    <property type="term" value="P:metal ion transport"/>
    <property type="evidence" value="ECO:0007669"/>
    <property type="project" value="InterPro"/>
</dbReference>
<feature type="signal peptide" evidence="5">
    <location>
        <begin position="1"/>
        <end position="23"/>
    </location>
</feature>
<dbReference type="Pfam" id="PF01297">
    <property type="entry name" value="ZnuA"/>
    <property type="match status" value="1"/>
</dbReference>
<sequence length="280" mass="30826">MIMRIVPALLICLSLMLPRPAQAEDQPLRLLAGTTMLADILHDLCPQAEVRALIPGGACPGHYDLRPADLVLLNKAEALFLHPWQQDLENMRILIDAAANAQLHVEIVAEPGNSMLPQVHARYTRAMAQRLGEIAPQQNQAIQNAAKRRLARITTLEQELLFRLHQAGAQRHPVVCAQMQEGLARWAGFPVATVFYRPGDMNPEQMARVVDAGKSGKATLVIDNLQSGDGGRGLAEELSARRIMLSNFPGGFPDTNTWEDALRVNIERLLNALQGSEYNS</sequence>
<dbReference type="AlphaFoldDB" id="A0A2Z6B2R4"/>
<dbReference type="SUPFAM" id="SSF53807">
    <property type="entry name" value="Helical backbone' metal receptor"/>
    <property type="match status" value="1"/>
</dbReference>
<keyword evidence="2" id="KW-0813">Transport</keyword>
<dbReference type="InterPro" id="IPR006127">
    <property type="entry name" value="ZnuA-like"/>
</dbReference>
<comment type="subcellular location">
    <subcellularLocation>
        <location evidence="1">Cell envelope</location>
    </subcellularLocation>
</comment>
<keyword evidence="7" id="KW-1185">Reference proteome</keyword>
<keyword evidence="3" id="KW-0479">Metal-binding</keyword>